<keyword evidence="2" id="KW-1185">Reference proteome</keyword>
<evidence type="ECO:0000313" key="1">
    <source>
        <dbReference type="EMBL" id="GBP74903.1"/>
    </source>
</evidence>
<dbReference type="Proteomes" id="UP000299102">
    <property type="component" value="Unassembled WGS sequence"/>
</dbReference>
<protein>
    <submittedName>
        <fullName evidence="1">Uncharacterized protein</fullName>
    </submittedName>
</protein>
<dbReference type="AlphaFoldDB" id="A0A4C1YHZ0"/>
<organism evidence="1 2">
    <name type="scientific">Eumeta variegata</name>
    <name type="common">Bagworm moth</name>
    <name type="synonym">Eumeta japonica</name>
    <dbReference type="NCBI Taxonomy" id="151549"/>
    <lineage>
        <taxon>Eukaryota</taxon>
        <taxon>Metazoa</taxon>
        <taxon>Ecdysozoa</taxon>
        <taxon>Arthropoda</taxon>
        <taxon>Hexapoda</taxon>
        <taxon>Insecta</taxon>
        <taxon>Pterygota</taxon>
        <taxon>Neoptera</taxon>
        <taxon>Endopterygota</taxon>
        <taxon>Lepidoptera</taxon>
        <taxon>Glossata</taxon>
        <taxon>Ditrysia</taxon>
        <taxon>Tineoidea</taxon>
        <taxon>Psychidae</taxon>
        <taxon>Oiketicinae</taxon>
        <taxon>Eumeta</taxon>
    </lineage>
</organism>
<evidence type="ECO:0000313" key="2">
    <source>
        <dbReference type="Proteomes" id="UP000299102"/>
    </source>
</evidence>
<name>A0A4C1YHZ0_EUMVA</name>
<accession>A0A4C1YHZ0</accession>
<dbReference type="EMBL" id="BGZK01001228">
    <property type="protein sequence ID" value="GBP74903.1"/>
    <property type="molecule type" value="Genomic_DNA"/>
</dbReference>
<comment type="caution">
    <text evidence="1">The sequence shown here is derived from an EMBL/GenBank/DDBJ whole genome shotgun (WGS) entry which is preliminary data.</text>
</comment>
<gene>
    <name evidence="1" type="ORF">EVAR_36088_1</name>
</gene>
<sequence>MSLCNNPTPISTYRKLDADSIRLHNTNPMFKQTQSTRPRLDIVQTARRLAPRGPVSRLSINARLDNADNVVNRRPISYLCSSGRMRPTAPGRALAL</sequence>
<reference evidence="1 2" key="1">
    <citation type="journal article" date="2019" name="Commun. Biol.">
        <title>The bagworm genome reveals a unique fibroin gene that provides high tensile strength.</title>
        <authorList>
            <person name="Kono N."/>
            <person name="Nakamura H."/>
            <person name="Ohtoshi R."/>
            <person name="Tomita M."/>
            <person name="Numata K."/>
            <person name="Arakawa K."/>
        </authorList>
    </citation>
    <scope>NUCLEOTIDE SEQUENCE [LARGE SCALE GENOMIC DNA]</scope>
</reference>
<proteinExistence type="predicted"/>